<feature type="compositionally biased region" description="Low complexity" evidence="1">
    <location>
        <begin position="177"/>
        <end position="188"/>
    </location>
</feature>
<dbReference type="AlphaFoldDB" id="A0A9W6U720"/>
<proteinExistence type="predicted"/>
<reference evidence="2" key="1">
    <citation type="submission" date="2023-04" db="EMBL/GenBank/DDBJ databases">
        <title>Phytophthora fragariaefolia NBRC 109709.</title>
        <authorList>
            <person name="Ichikawa N."/>
            <person name="Sato H."/>
            <person name="Tonouchi N."/>
        </authorList>
    </citation>
    <scope>NUCLEOTIDE SEQUENCE</scope>
    <source>
        <strain evidence="2">NBRC 109709</strain>
    </source>
</reference>
<gene>
    <name evidence="2" type="ORF">Pfra01_000536000</name>
</gene>
<protein>
    <submittedName>
        <fullName evidence="2">Unnamed protein product</fullName>
    </submittedName>
</protein>
<accession>A0A9W6U720</accession>
<feature type="region of interest" description="Disordered" evidence="1">
    <location>
        <begin position="44"/>
        <end position="72"/>
    </location>
</feature>
<keyword evidence="3" id="KW-1185">Reference proteome</keyword>
<feature type="region of interest" description="Disordered" evidence="1">
    <location>
        <begin position="112"/>
        <end position="203"/>
    </location>
</feature>
<sequence>MKQNIIWSTIRSTLAPQHSMMRYLRAGGRVGDVGDRITRVLRNDQVEIHSRDERDEGNQPPDHSPAATRSVRHLREDGRVALVHAARNEVVPDVVHGEEAAHDAEEECHVLQRVKGRPNVERQQARQQQDEAEVEDPQVSVVRVEDEYEQEEDEDARRHLGRRFVGTRDGQRHAPHSRSQQQQQWSAARDGDAQLEDDDGVADDEEDGAELLVVAAVERPVDAHGGESRNEVTLGCGADEMVDYGTWRLAEKAREPICEKAVQRWMDFTIGSAAINICVCLPPRTSRSGRRQFLIFKFDCQAQHGVRLNQSGKFLFYVES</sequence>
<organism evidence="2 3">
    <name type="scientific">Phytophthora fragariaefolia</name>
    <dbReference type="NCBI Taxonomy" id="1490495"/>
    <lineage>
        <taxon>Eukaryota</taxon>
        <taxon>Sar</taxon>
        <taxon>Stramenopiles</taxon>
        <taxon>Oomycota</taxon>
        <taxon>Peronosporomycetes</taxon>
        <taxon>Peronosporales</taxon>
        <taxon>Peronosporaceae</taxon>
        <taxon>Phytophthora</taxon>
    </lineage>
</organism>
<evidence type="ECO:0000313" key="3">
    <source>
        <dbReference type="Proteomes" id="UP001165121"/>
    </source>
</evidence>
<feature type="compositionally biased region" description="Basic and acidic residues" evidence="1">
    <location>
        <begin position="44"/>
        <end position="57"/>
    </location>
</feature>
<name>A0A9W6U720_9STRA</name>
<dbReference type="EMBL" id="BSXT01000434">
    <property type="protein sequence ID" value="GMF27262.1"/>
    <property type="molecule type" value="Genomic_DNA"/>
</dbReference>
<dbReference type="Proteomes" id="UP001165121">
    <property type="component" value="Unassembled WGS sequence"/>
</dbReference>
<evidence type="ECO:0000313" key="2">
    <source>
        <dbReference type="EMBL" id="GMF27262.1"/>
    </source>
</evidence>
<evidence type="ECO:0000256" key="1">
    <source>
        <dbReference type="SAM" id="MobiDB-lite"/>
    </source>
</evidence>
<feature type="compositionally biased region" description="Acidic residues" evidence="1">
    <location>
        <begin position="193"/>
        <end position="203"/>
    </location>
</feature>
<comment type="caution">
    <text evidence="2">The sequence shown here is derived from an EMBL/GenBank/DDBJ whole genome shotgun (WGS) entry which is preliminary data.</text>
</comment>